<dbReference type="EMBL" id="CACRXK020002745">
    <property type="protein sequence ID" value="CAB3995842.1"/>
    <property type="molecule type" value="Genomic_DNA"/>
</dbReference>
<name>A0A6S7GZY3_PARCT</name>
<dbReference type="AlphaFoldDB" id="A0A6S7GZY3"/>
<dbReference type="PANTHER" id="PTHR11439">
    <property type="entry name" value="GAG-POL-RELATED RETROTRANSPOSON"/>
    <property type="match status" value="1"/>
</dbReference>
<organism evidence="1 2">
    <name type="scientific">Paramuricea clavata</name>
    <name type="common">Red gorgonian</name>
    <name type="synonym">Violescent sea-whip</name>
    <dbReference type="NCBI Taxonomy" id="317549"/>
    <lineage>
        <taxon>Eukaryota</taxon>
        <taxon>Metazoa</taxon>
        <taxon>Cnidaria</taxon>
        <taxon>Anthozoa</taxon>
        <taxon>Octocorallia</taxon>
        <taxon>Malacalcyonacea</taxon>
        <taxon>Plexauridae</taxon>
        <taxon>Paramuricea</taxon>
    </lineage>
</organism>
<dbReference type="PANTHER" id="PTHR11439:SF440">
    <property type="entry name" value="INTEGRASE CATALYTIC DOMAIN-CONTAINING PROTEIN"/>
    <property type="match status" value="1"/>
</dbReference>
<protein>
    <submittedName>
        <fullName evidence="1">Uncharacterized protein</fullName>
    </submittedName>
</protein>
<dbReference type="Proteomes" id="UP001152795">
    <property type="component" value="Unassembled WGS sequence"/>
</dbReference>
<gene>
    <name evidence="1" type="ORF">PACLA_8A025062</name>
</gene>
<keyword evidence="2" id="KW-1185">Reference proteome</keyword>
<evidence type="ECO:0000313" key="2">
    <source>
        <dbReference type="Proteomes" id="UP001152795"/>
    </source>
</evidence>
<sequence length="100" mass="11087">MVGSLIYAAIATRPDIAYAVAALAKFNSSPTEAHLTAVKRVFRYLKGTAQLRLQYQETDANVEGYSDADWASDSDDRRSLSKGQFEYLRCTLGLIQGHIE</sequence>
<comment type="caution">
    <text evidence="1">The sequence shown here is derived from an EMBL/GenBank/DDBJ whole genome shotgun (WGS) entry which is preliminary data.</text>
</comment>
<dbReference type="OrthoDB" id="430476at2759"/>
<evidence type="ECO:0000313" key="1">
    <source>
        <dbReference type="EMBL" id="CAB3995842.1"/>
    </source>
</evidence>
<proteinExistence type="predicted"/>
<accession>A0A6S7GZY3</accession>
<reference evidence="1" key="1">
    <citation type="submission" date="2020-04" db="EMBL/GenBank/DDBJ databases">
        <authorList>
            <person name="Alioto T."/>
            <person name="Alioto T."/>
            <person name="Gomez Garrido J."/>
        </authorList>
    </citation>
    <scope>NUCLEOTIDE SEQUENCE</scope>
    <source>
        <strain evidence="1">A484AB</strain>
    </source>
</reference>